<feature type="compositionally biased region" description="Polar residues" evidence="2">
    <location>
        <begin position="271"/>
        <end position="291"/>
    </location>
</feature>
<evidence type="ECO:0000256" key="1">
    <source>
        <dbReference type="ARBA" id="ARBA00022786"/>
    </source>
</evidence>
<accession>R0IAE1</accession>
<dbReference type="Gene3D" id="1.10.8.10">
    <property type="entry name" value="DNA helicase RuvA subunit, C-terminal domain"/>
    <property type="match status" value="1"/>
</dbReference>
<reference evidence="5" key="1">
    <citation type="journal article" date="2013" name="Nat. Genet.">
        <title>The Capsella rubella genome and the genomic consequences of rapid mating system evolution.</title>
        <authorList>
            <person name="Slotte T."/>
            <person name="Hazzouri K.M."/>
            <person name="Agren J.A."/>
            <person name="Koenig D."/>
            <person name="Maumus F."/>
            <person name="Guo Y.L."/>
            <person name="Steige K."/>
            <person name="Platts A.E."/>
            <person name="Escobar J.S."/>
            <person name="Newman L.K."/>
            <person name="Wang W."/>
            <person name="Mandakova T."/>
            <person name="Vello E."/>
            <person name="Smith L.M."/>
            <person name="Henz S.R."/>
            <person name="Steffen J."/>
            <person name="Takuno S."/>
            <person name="Brandvain Y."/>
            <person name="Coop G."/>
            <person name="Andolfatto P."/>
            <person name="Hu T.T."/>
            <person name="Blanchette M."/>
            <person name="Clark R.M."/>
            <person name="Quesneville H."/>
            <person name="Nordborg M."/>
            <person name="Gaut B.S."/>
            <person name="Lysak M.A."/>
            <person name="Jenkins J."/>
            <person name="Grimwood J."/>
            <person name="Chapman J."/>
            <person name="Prochnik S."/>
            <person name="Shu S."/>
            <person name="Rokhsar D."/>
            <person name="Schmutz J."/>
            <person name="Weigel D."/>
            <person name="Wright S.I."/>
        </authorList>
    </citation>
    <scope>NUCLEOTIDE SEQUENCE [LARGE SCALE GENOMIC DNA]</scope>
    <source>
        <strain evidence="5">cv. Monte Gargano</strain>
    </source>
</reference>
<dbReference type="Pfam" id="PF00789">
    <property type="entry name" value="UBX"/>
    <property type="match status" value="1"/>
</dbReference>
<protein>
    <recommendedName>
        <fullName evidence="3">UBX domain-containing protein</fullName>
    </recommendedName>
</protein>
<sequence>MAKQDSLMITTFARITRTEEAYAAHILQQNGGNLNAALDAHYRLEDINLASGGYSPESEDDSINIDVQEEATSIRTNSLADDFNPNASNNLVEAPVEMRYDAFERPGHTPSNNLLQSMKDFEEKMKAIRCEEKAAKFSRHEPYKRCSHAPVVLPSNTLLHDVDDLEEERKVLRFEEKAAKFFGSEPFARCVHTPSVPPIYTSLHRIDDLEEEIKEGEDALAGHRQSHLQDLYLAHAISLSLETAEKEKQLHEKASRIGELRCGRSEALNVEQRQMKSSSSGAEALNTSYQNKPEDGESMSRDVESLIDASDLDEWSTLQEATKIGQIPESRYRSGILAPHTLSPSVEVQCRMGEKLNEEYYVSLRAEREKEIRESEARNAACRKVEVEQEFEKQLTEKEPSLPPESAIDEENAVTILIRMPSGNRLSHRFVKSHNLQAIFDFIDVSRLIKPNTYRLVKPFPKQKFGAEQSCLTLKDLGLINKQEALFLEVI</sequence>
<dbReference type="Gene3D" id="3.10.20.90">
    <property type="entry name" value="Phosphatidylinositol 3-kinase Catalytic Subunit, Chain A, domain 1"/>
    <property type="match status" value="1"/>
</dbReference>
<dbReference type="InterPro" id="IPR001012">
    <property type="entry name" value="UBX_dom"/>
</dbReference>
<organism evidence="4 5">
    <name type="scientific">Capsella rubella</name>
    <dbReference type="NCBI Taxonomy" id="81985"/>
    <lineage>
        <taxon>Eukaryota</taxon>
        <taxon>Viridiplantae</taxon>
        <taxon>Streptophyta</taxon>
        <taxon>Embryophyta</taxon>
        <taxon>Tracheophyta</taxon>
        <taxon>Spermatophyta</taxon>
        <taxon>Magnoliopsida</taxon>
        <taxon>eudicotyledons</taxon>
        <taxon>Gunneridae</taxon>
        <taxon>Pentapetalae</taxon>
        <taxon>rosids</taxon>
        <taxon>malvids</taxon>
        <taxon>Brassicales</taxon>
        <taxon>Brassicaceae</taxon>
        <taxon>Camelineae</taxon>
        <taxon>Capsella</taxon>
    </lineage>
</organism>
<keyword evidence="5" id="KW-1185">Reference proteome</keyword>
<evidence type="ECO:0000259" key="3">
    <source>
        <dbReference type="PROSITE" id="PS50033"/>
    </source>
</evidence>
<dbReference type="SMART" id="SM00166">
    <property type="entry name" value="UBX"/>
    <property type="match status" value="1"/>
</dbReference>
<dbReference type="AlphaFoldDB" id="R0IAE1"/>
<dbReference type="InterPro" id="IPR050730">
    <property type="entry name" value="UBX_domain-protein"/>
</dbReference>
<dbReference type="OrthoDB" id="1920064at2759"/>
<gene>
    <name evidence="4" type="ORF">CARUB_v10020192mg</name>
</gene>
<dbReference type="EMBL" id="KB870806">
    <property type="protein sequence ID" value="EOA35080.1"/>
    <property type="molecule type" value="Genomic_DNA"/>
</dbReference>
<evidence type="ECO:0000313" key="4">
    <source>
        <dbReference type="EMBL" id="EOA35080.1"/>
    </source>
</evidence>
<dbReference type="eggNOG" id="KOG1363">
    <property type="taxonomic scope" value="Eukaryota"/>
</dbReference>
<dbReference type="PROSITE" id="PS50033">
    <property type="entry name" value="UBX"/>
    <property type="match status" value="1"/>
</dbReference>
<evidence type="ECO:0000256" key="2">
    <source>
        <dbReference type="SAM" id="MobiDB-lite"/>
    </source>
</evidence>
<dbReference type="GO" id="GO:0043130">
    <property type="term" value="F:ubiquitin binding"/>
    <property type="evidence" value="ECO:0007669"/>
    <property type="project" value="TreeGrafter"/>
</dbReference>
<dbReference type="Proteomes" id="UP000029121">
    <property type="component" value="Unassembled WGS sequence"/>
</dbReference>
<feature type="domain" description="UBX" evidence="3">
    <location>
        <begin position="409"/>
        <end position="487"/>
    </location>
</feature>
<dbReference type="STRING" id="81985.R0IAE1"/>
<dbReference type="PANTHER" id="PTHR23322">
    <property type="entry name" value="FAS-ASSOCIATED PROTEIN"/>
    <property type="match status" value="1"/>
</dbReference>
<dbReference type="PANTHER" id="PTHR23322:SF93">
    <property type="entry name" value="UBX DOMAIN-CONTAINING PROTEIN 8"/>
    <property type="match status" value="1"/>
</dbReference>
<dbReference type="InterPro" id="IPR029071">
    <property type="entry name" value="Ubiquitin-like_domsf"/>
</dbReference>
<feature type="compositionally biased region" description="Basic and acidic residues" evidence="2">
    <location>
        <begin position="292"/>
        <end position="302"/>
    </location>
</feature>
<keyword evidence="1" id="KW-0833">Ubl conjugation pathway</keyword>
<dbReference type="Pfam" id="PF14555">
    <property type="entry name" value="UBA_4"/>
    <property type="match status" value="1"/>
</dbReference>
<evidence type="ECO:0000313" key="5">
    <source>
        <dbReference type="Proteomes" id="UP000029121"/>
    </source>
</evidence>
<proteinExistence type="predicted"/>
<feature type="region of interest" description="Disordered" evidence="2">
    <location>
        <begin position="270"/>
        <end position="302"/>
    </location>
</feature>
<name>R0IAE1_9BRAS</name>
<dbReference type="CDD" id="cd01767">
    <property type="entry name" value="UBX"/>
    <property type="match status" value="1"/>
</dbReference>
<dbReference type="SUPFAM" id="SSF54236">
    <property type="entry name" value="Ubiquitin-like"/>
    <property type="match status" value="1"/>
</dbReference>
<dbReference type="KEGG" id="crb:17895621"/>